<keyword evidence="2" id="KW-1185">Reference proteome</keyword>
<protein>
    <submittedName>
        <fullName evidence="1">Uncharacterized protein</fullName>
    </submittedName>
</protein>
<dbReference type="Proteomes" id="UP000427769">
    <property type="component" value="Chromosome"/>
</dbReference>
<gene>
    <name evidence="1" type="ORF">DSCW_24790</name>
</gene>
<dbReference type="AlphaFoldDB" id="A0A5K7YZA9"/>
<name>A0A5K7YZA9_9BACT</name>
<proteinExistence type="predicted"/>
<dbReference type="EMBL" id="AP021875">
    <property type="protein sequence ID" value="BBO75062.1"/>
    <property type="molecule type" value="Genomic_DNA"/>
</dbReference>
<sequence length="56" mass="6123">MVPVAAPVAADNSAMAVPLNPLREKSRVAAARIAFLLDMWYLSDKKPTERSVGFSY</sequence>
<reference evidence="1 2" key="1">
    <citation type="submission" date="2019-11" db="EMBL/GenBank/DDBJ databases">
        <title>Comparative genomics of hydrocarbon-degrading Desulfosarcina strains.</title>
        <authorList>
            <person name="Watanabe M."/>
            <person name="Kojima H."/>
            <person name="Fukui M."/>
        </authorList>
    </citation>
    <scope>NUCLEOTIDE SEQUENCE [LARGE SCALE GENOMIC DNA]</scope>
    <source>
        <strain evidence="1 2">PP31</strain>
    </source>
</reference>
<dbReference type="KEGG" id="dwd:DSCW_24790"/>
<evidence type="ECO:0000313" key="1">
    <source>
        <dbReference type="EMBL" id="BBO75062.1"/>
    </source>
</evidence>
<accession>A0A5K7YZA9</accession>
<evidence type="ECO:0000313" key="2">
    <source>
        <dbReference type="Proteomes" id="UP000427769"/>
    </source>
</evidence>
<organism evidence="1 2">
    <name type="scientific">Desulfosarcina widdelii</name>
    <dbReference type="NCBI Taxonomy" id="947919"/>
    <lineage>
        <taxon>Bacteria</taxon>
        <taxon>Pseudomonadati</taxon>
        <taxon>Thermodesulfobacteriota</taxon>
        <taxon>Desulfobacteria</taxon>
        <taxon>Desulfobacterales</taxon>
        <taxon>Desulfosarcinaceae</taxon>
        <taxon>Desulfosarcina</taxon>
    </lineage>
</organism>